<evidence type="ECO:0000256" key="7">
    <source>
        <dbReference type="SAM" id="Coils"/>
    </source>
</evidence>
<dbReference type="FunFam" id="1.10.10.60:FF:000087">
    <property type="entry name" value="DNA methyltransferase 1-associated protein 1"/>
    <property type="match status" value="1"/>
</dbReference>
<evidence type="ECO:0000256" key="6">
    <source>
        <dbReference type="ARBA" id="ARBA00067416"/>
    </source>
</evidence>
<evidence type="ECO:0000259" key="9">
    <source>
        <dbReference type="Pfam" id="PF05499"/>
    </source>
</evidence>
<dbReference type="GO" id="GO:0003714">
    <property type="term" value="F:transcription corepressor activity"/>
    <property type="evidence" value="ECO:0007669"/>
    <property type="project" value="TreeGrafter"/>
</dbReference>
<evidence type="ECO:0000313" key="11">
    <source>
        <dbReference type="EMBL" id="CAD7620250.1"/>
    </source>
</evidence>
<dbReference type="EMBL" id="OC854753">
    <property type="protein sequence ID" value="CAD7620250.1"/>
    <property type="molecule type" value="Genomic_DNA"/>
</dbReference>
<dbReference type="InterPro" id="IPR027109">
    <property type="entry name" value="Swc4/Dmap1"/>
</dbReference>
<keyword evidence="12" id="KW-1185">Reference proteome</keyword>
<name>A0A7R9KC29_9ACAR</name>
<dbReference type="GO" id="GO:0035267">
    <property type="term" value="C:NuA4 histone acetyltransferase complex"/>
    <property type="evidence" value="ECO:0007669"/>
    <property type="project" value="InterPro"/>
</dbReference>
<feature type="domain" description="DNA methyltransferase 1-associated 1" evidence="9">
    <location>
        <begin position="235"/>
        <end position="410"/>
    </location>
</feature>
<dbReference type="Pfam" id="PF16282">
    <property type="entry name" value="SANT_DAMP1_like"/>
    <property type="match status" value="1"/>
</dbReference>
<keyword evidence="5" id="KW-0539">Nucleus</keyword>
<dbReference type="AlphaFoldDB" id="A0A7R9KC29"/>
<dbReference type="EMBL" id="CAJPIZ010000178">
    <property type="protein sequence ID" value="CAG2100680.1"/>
    <property type="molecule type" value="Genomic_DNA"/>
</dbReference>
<dbReference type="GO" id="GO:0006281">
    <property type="term" value="P:DNA repair"/>
    <property type="evidence" value="ECO:0007669"/>
    <property type="project" value="InterPro"/>
</dbReference>
<organism evidence="11">
    <name type="scientific">Medioppia subpectinata</name>
    <dbReference type="NCBI Taxonomy" id="1979941"/>
    <lineage>
        <taxon>Eukaryota</taxon>
        <taxon>Metazoa</taxon>
        <taxon>Ecdysozoa</taxon>
        <taxon>Arthropoda</taxon>
        <taxon>Chelicerata</taxon>
        <taxon>Arachnida</taxon>
        <taxon>Acari</taxon>
        <taxon>Acariformes</taxon>
        <taxon>Sarcoptiformes</taxon>
        <taxon>Oribatida</taxon>
        <taxon>Brachypylina</taxon>
        <taxon>Oppioidea</taxon>
        <taxon>Oppiidae</taxon>
        <taxon>Medioppia</taxon>
    </lineage>
</organism>
<proteinExistence type="predicted"/>
<feature type="region of interest" description="Disordered" evidence="8">
    <location>
        <begin position="282"/>
        <end position="308"/>
    </location>
</feature>
<evidence type="ECO:0000256" key="5">
    <source>
        <dbReference type="ARBA" id="ARBA00023242"/>
    </source>
</evidence>
<dbReference type="Pfam" id="PF05499">
    <property type="entry name" value="DMAP1"/>
    <property type="match status" value="1"/>
</dbReference>
<dbReference type="GO" id="GO:0006338">
    <property type="term" value="P:chromatin remodeling"/>
    <property type="evidence" value="ECO:0007669"/>
    <property type="project" value="InterPro"/>
</dbReference>
<comment type="subcellular location">
    <subcellularLocation>
        <location evidence="1">Nucleus</location>
    </subcellularLocation>
</comment>
<keyword evidence="7" id="KW-0175">Coiled coil</keyword>
<evidence type="ECO:0000259" key="10">
    <source>
        <dbReference type="Pfam" id="PF16282"/>
    </source>
</evidence>
<dbReference type="Gene3D" id="1.10.10.60">
    <property type="entry name" value="Homeodomain-like"/>
    <property type="match status" value="1"/>
</dbReference>
<dbReference type="PANTHER" id="PTHR12855">
    <property type="entry name" value="DNA METHYLTRANSFERASE 1-ASSOCIATED PROTEIN 1 FAMILY MEMBER"/>
    <property type="match status" value="1"/>
</dbReference>
<dbReference type="InterPro" id="IPR008468">
    <property type="entry name" value="DMAP1"/>
</dbReference>
<keyword evidence="4" id="KW-0804">Transcription</keyword>
<evidence type="ECO:0000256" key="8">
    <source>
        <dbReference type="SAM" id="MobiDB-lite"/>
    </source>
</evidence>
<evidence type="ECO:0000256" key="3">
    <source>
        <dbReference type="ARBA" id="ARBA00023015"/>
    </source>
</evidence>
<feature type="coiled-coil region" evidence="7">
    <location>
        <begin position="233"/>
        <end position="263"/>
    </location>
</feature>
<dbReference type="Proteomes" id="UP000759131">
    <property type="component" value="Unassembled WGS sequence"/>
</dbReference>
<keyword evidence="2" id="KW-0156">Chromatin regulator</keyword>
<dbReference type="PANTHER" id="PTHR12855:SF10">
    <property type="entry name" value="DNA METHYLTRANSFERASE 1-ASSOCIATED PROTEIN 1"/>
    <property type="match status" value="1"/>
</dbReference>
<evidence type="ECO:0000256" key="4">
    <source>
        <dbReference type="ARBA" id="ARBA00023163"/>
    </source>
</evidence>
<dbReference type="InterPro" id="IPR032563">
    <property type="entry name" value="DAMP1_SANT-like"/>
</dbReference>
<evidence type="ECO:0000313" key="12">
    <source>
        <dbReference type="Proteomes" id="UP000759131"/>
    </source>
</evidence>
<dbReference type="GO" id="GO:0000812">
    <property type="term" value="C:Swr1 complex"/>
    <property type="evidence" value="ECO:0007669"/>
    <property type="project" value="TreeGrafter"/>
</dbReference>
<dbReference type="GO" id="GO:0000122">
    <property type="term" value="P:negative regulation of transcription by RNA polymerase II"/>
    <property type="evidence" value="ECO:0007669"/>
    <property type="project" value="TreeGrafter"/>
</dbReference>
<dbReference type="OrthoDB" id="19740at2759"/>
<reference evidence="11" key="1">
    <citation type="submission" date="2020-11" db="EMBL/GenBank/DDBJ databases">
        <authorList>
            <person name="Tran Van P."/>
        </authorList>
    </citation>
    <scope>NUCLEOTIDE SEQUENCE</scope>
</reference>
<accession>A0A7R9KC29</accession>
<keyword evidence="3" id="KW-0805">Transcription regulation</keyword>
<sequence>MADVLDILEFERENGSSDVLNDNKKPKRKRVSDLTFKRPEGMHRELYALLYADNKDNPSLIPTDIGFQNKSMIGYKQIKAKLGLKRVRPWIWTPFSPKEKIELNHWRREVDKNKEYPFARLNTVIEMPSYSDSEYQQLLSCDLWTKSETDHLFDLCRRFDQRFVIIHDRWDTKTFTARSMEDLKDRYYNVCNILAKVRALPGQEPKVKVFDAEHERRRKEQLIKLYNRTPEEVEEEQQLLNELRKIEMRKKEREKKTQDLQKLITAADTSVEARKVDAQVRTGNRPGRKKATHLQRSGRESITTTSAAPNIESAGIKFPEIKASGASLRSQRMKLPAAVGQKKTKAIEQLLNELSIDLHPMPTEDICQHFNELRSDMVLLYELKMALANCEYELQSLKHQYEASQPGKTLDIPTTLLPATPLEANTDGSPKKISEVIDLGTGPGTPNRKRRAAIEQVNLMKKLKKN</sequence>
<protein>
    <recommendedName>
        <fullName evidence="6">DNA methyltransferase 1-associated protein 1</fullName>
    </recommendedName>
</protein>
<feature type="domain" description="DAMP1 SANT/Myb-like" evidence="10">
    <location>
        <begin position="116"/>
        <end position="194"/>
    </location>
</feature>
<evidence type="ECO:0000256" key="2">
    <source>
        <dbReference type="ARBA" id="ARBA00022853"/>
    </source>
</evidence>
<evidence type="ECO:0000256" key="1">
    <source>
        <dbReference type="ARBA" id="ARBA00004123"/>
    </source>
</evidence>
<gene>
    <name evidence="11" type="ORF">OSB1V03_LOCUS743</name>
</gene>